<proteinExistence type="predicted"/>
<evidence type="ECO:0000313" key="4">
    <source>
        <dbReference type="Proteomes" id="UP000184474"/>
    </source>
</evidence>
<name>A0A1M6JNG2_REIAG</name>
<organism evidence="3 4">
    <name type="scientific">Reichenbachiella agariperforans</name>
    <dbReference type="NCBI Taxonomy" id="156994"/>
    <lineage>
        <taxon>Bacteria</taxon>
        <taxon>Pseudomonadati</taxon>
        <taxon>Bacteroidota</taxon>
        <taxon>Cytophagia</taxon>
        <taxon>Cytophagales</taxon>
        <taxon>Reichenbachiellaceae</taxon>
        <taxon>Reichenbachiella</taxon>
    </lineage>
</organism>
<sequence>MIKKIFAGIIVLAYSSALWAQDDLLASLEAEQADQKMLVEATFKGTRLINGHSIETRKKGVMDFMISHRFGTIDGGFYELFGLDYAQIRIGLEYAVTDRLYVGLGRNSFEKTYDGFAKYRVLRQSTGKGSMPISATWLSSMAIKTLKDPENDLAFTDKLSFTHQLLIARKYEKLSFQIMPTWVHRNLIGEEDDTNDILAMGVGGRVKFSQRVALCVEYYYQFEPLNNTTTNALAIGFDIETGGHVFQLQFTNATAMVPSSFITQTTNDFFEGEIHFGFNISRTFQVN</sequence>
<gene>
    <name evidence="3" type="ORF">SAMN04488028_101260</name>
</gene>
<feature type="signal peptide" evidence="1">
    <location>
        <begin position="1"/>
        <end position="20"/>
    </location>
</feature>
<keyword evidence="4" id="KW-1185">Reference proteome</keyword>
<evidence type="ECO:0000259" key="2">
    <source>
        <dbReference type="Pfam" id="PF19089"/>
    </source>
</evidence>
<dbReference type="Pfam" id="PF19089">
    <property type="entry name" value="DUF5777"/>
    <property type="match status" value="1"/>
</dbReference>
<dbReference type="InterPro" id="IPR045916">
    <property type="entry name" value="DUF5777"/>
</dbReference>
<feature type="chain" id="PRO_5012997281" description="DUF5777 domain-containing protein" evidence="1">
    <location>
        <begin position="21"/>
        <end position="287"/>
    </location>
</feature>
<protein>
    <recommendedName>
        <fullName evidence="2">DUF5777 domain-containing protein</fullName>
    </recommendedName>
</protein>
<reference evidence="4" key="1">
    <citation type="submission" date="2016-11" db="EMBL/GenBank/DDBJ databases">
        <authorList>
            <person name="Varghese N."/>
            <person name="Submissions S."/>
        </authorList>
    </citation>
    <scope>NUCLEOTIDE SEQUENCE [LARGE SCALE GENOMIC DNA]</scope>
    <source>
        <strain evidence="4">DSM 26134</strain>
    </source>
</reference>
<evidence type="ECO:0000256" key="1">
    <source>
        <dbReference type="SAM" id="SignalP"/>
    </source>
</evidence>
<accession>A0A1M6JNG2</accession>
<feature type="domain" description="DUF5777" evidence="2">
    <location>
        <begin position="43"/>
        <end position="284"/>
    </location>
</feature>
<dbReference type="AlphaFoldDB" id="A0A1M6JNG2"/>
<dbReference type="STRING" id="156994.SAMN04488028_101260"/>
<dbReference type="Proteomes" id="UP000184474">
    <property type="component" value="Unassembled WGS sequence"/>
</dbReference>
<keyword evidence="1" id="KW-0732">Signal</keyword>
<evidence type="ECO:0000313" key="3">
    <source>
        <dbReference type="EMBL" id="SHJ48275.1"/>
    </source>
</evidence>
<dbReference type="EMBL" id="FRAA01000001">
    <property type="protein sequence ID" value="SHJ48275.1"/>
    <property type="molecule type" value="Genomic_DNA"/>
</dbReference>